<dbReference type="Pfam" id="PF00512">
    <property type="entry name" value="HisKA"/>
    <property type="match status" value="1"/>
</dbReference>
<proteinExistence type="predicted"/>
<evidence type="ECO:0000259" key="12">
    <source>
        <dbReference type="PROSITE" id="PS50109"/>
    </source>
</evidence>
<evidence type="ECO:0000256" key="8">
    <source>
        <dbReference type="ARBA" id="ARBA00022840"/>
    </source>
</evidence>
<dbReference type="InterPro" id="IPR003594">
    <property type="entry name" value="HATPase_dom"/>
</dbReference>
<keyword evidence="10 11" id="KW-0472">Membrane</keyword>
<dbReference type="Proteomes" id="UP001204562">
    <property type="component" value="Unassembled WGS sequence"/>
</dbReference>
<protein>
    <recommendedName>
        <fullName evidence="3">histidine kinase</fullName>
        <ecNumber evidence="3">2.7.13.3</ecNumber>
    </recommendedName>
</protein>
<dbReference type="PROSITE" id="PS50885">
    <property type="entry name" value="HAMP"/>
    <property type="match status" value="1"/>
</dbReference>
<evidence type="ECO:0000256" key="7">
    <source>
        <dbReference type="ARBA" id="ARBA00022777"/>
    </source>
</evidence>
<evidence type="ECO:0000259" key="13">
    <source>
        <dbReference type="PROSITE" id="PS50885"/>
    </source>
</evidence>
<dbReference type="GO" id="GO:0000156">
    <property type="term" value="F:phosphorelay response regulator activity"/>
    <property type="evidence" value="ECO:0007669"/>
    <property type="project" value="TreeGrafter"/>
</dbReference>
<keyword evidence="7 15" id="KW-0418">Kinase</keyword>
<dbReference type="SUPFAM" id="SSF55874">
    <property type="entry name" value="ATPase domain of HSP90 chaperone/DNA topoisomerase II/histidine kinase"/>
    <property type="match status" value="1"/>
</dbReference>
<accession>A0AAW5JL97</accession>
<feature type="transmembrane region" description="Helical" evidence="11">
    <location>
        <begin position="185"/>
        <end position="210"/>
    </location>
</feature>
<dbReference type="EMBL" id="JANFYS010000017">
    <property type="protein sequence ID" value="MCQ4770613.1"/>
    <property type="molecule type" value="Genomic_DNA"/>
</dbReference>
<keyword evidence="9" id="KW-0902">Two-component regulatory system</keyword>
<dbReference type="AlphaFoldDB" id="A0AAW5JL97"/>
<dbReference type="GO" id="GO:0016020">
    <property type="term" value="C:membrane"/>
    <property type="evidence" value="ECO:0007669"/>
    <property type="project" value="UniProtKB-SubCell"/>
</dbReference>
<dbReference type="PANTHER" id="PTHR42878:SF7">
    <property type="entry name" value="SENSOR HISTIDINE KINASE GLRK"/>
    <property type="match status" value="1"/>
</dbReference>
<dbReference type="InterPro" id="IPR003660">
    <property type="entry name" value="HAMP_dom"/>
</dbReference>
<dbReference type="CDD" id="cd06225">
    <property type="entry name" value="HAMP"/>
    <property type="match status" value="1"/>
</dbReference>
<dbReference type="EC" id="2.7.13.3" evidence="3"/>
<reference evidence="14 16" key="1">
    <citation type="submission" date="2022-01" db="EMBL/GenBank/DDBJ databases">
        <title>Collection of gut derived symbiotic bacterial strains cultured from healthy donors.</title>
        <authorList>
            <person name="Lin H."/>
            <person name="Kohout C."/>
            <person name="Waligurski E."/>
            <person name="Pamer E.G."/>
        </authorList>
    </citation>
    <scope>NUCLEOTIDE SEQUENCE [LARGE SCALE GENOMIC DNA]</scope>
    <source>
        <strain evidence="14 16">DFI.3.7</strain>
    </source>
</reference>
<evidence type="ECO:0000256" key="9">
    <source>
        <dbReference type="ARBA" id="ARBA00023012"/>
    </source>
</evidence>
<dbReference type="FunFam" id="3.30.565.10:FF:000006">
    <property type="entry name" value="Sensor histidine kinase WalK"/>
    <property type="match status" value="1"/>
</dbReference>
<dbReference type="CDD" id="cd00082">
    <property type="entry name" value="HisKA"/>
    <property type="match status" value="1"/>
</dbReference>
<evidence type="ECO:0000256" key="5">
    <source>
        <dbReference type="ARBA" id="ARBA00022679"/>
    </source>
</evidence>
<evidence type="ECO:0000313" key="16">
    <source>
        <dbReference type="Proteomes" id="UP001200313"/>
    </source>
</evidence>
<dbReference type="RefSeq" id="WP_238074725.1">
    <property type="nucleotide sequence ID" value="NZ_JAKNJB010000030.1"/>
</dbReference>
<dbReference type="SMART" id="SM00387">
    <property type="entry name" value="HATPase_c"/>
    <property type="match status" value="1"/>
</dbReference>
<dbReference type="SMART" id="SM00304">
    <property type="entry name" value="HAMP"/>
    <property type="match status" value="1"/>
</dbReference>
<evidence type="ECO:0000256" key="3">
    <source>
        <dbReference type="ARBA" id="ARBA00012438"/>
    </source>
</evidence>
<dbReference type="SMART" id="SM00388">
    <property type="entry name" value="HisKA"/>
    <property type="match status" value="1"/>
</dbReference>
<dbReference type="PANTHER" id="PTHR42878">
    <property type="entry name" value="TWO-COMPONENT HISTIDINE KINASE"/>
    <property type="match status" value="1"/>
</dbReference>
<keyword evidence="16" id="KW-1185">Reference proteome</keyword>
<keyword evidence="11" id="KW-1133">Transmembrane helix</keyword>
<dbReference type="InterPro" id="IPR003661">
    <property type="entry name" value="HisK_dim/P_dom"/>
</dbReference>
<comment type="caution">
    <text evidence="15">The sequence shown here is derived from an EMBL/GenBank/DDBJ whole genome shotgun (WGS) entry which is preliminary data.</text>
</comment>
<dbReference type="Pfam" id="PF00672">
    <property type="entry name" value="HAMP"/>
    <property type="match status" value="1"/>
</dbReference>
<sequence length="487" mass="53105">MKSLYKRQFMLMAGVILISFALLGGAFVTLSYQYAVQEKRDSLGDNAKYIAQSFMRSLSTASTTLGQQNDYAVNIDTLAKVSDSYVIVTETDGLIFYSSDGSDGSNLAGGVVPSYMVSQVAATGSYSGMTDLGGIFPEKRFVAGTPILVQTIDFKTGQGLVVQDKLFGMVFVAAETASLTEMWRAFASIFFFTSIVVLLIAFITSSVTSLRQTKPLKEMAEAARKFGHGEFDVRVSGSCERCDEVGELATAFNAMADSLAKSEARRSEFVANISHELKTPMTTIAGFADGILDGTVPPEKQEAALKTISSETRRLSRLVRRMLDLSRLQSAEHVTAQEQFDVSEIMLRVLVSLEGKINSRHLDVDTQLPEEPVKVWGDPDAITQVCYNLLDNAIKFSAEGETLGIGVATKGGKAYISVRNVGETIPPEELPLVFDRFHKTDHSRSEDREGVGLGLYIVKTILDNHKENISVTSENGVTEFTFTLTLA</sequence>
<dbReference type="PROSITE" id="PS50109">
    <property type="entry name" value="HIS_KIN"/>
    <property type="match status" value="1"/>
</dbReference>
<evidence type="ECO:0000256" key="4">
    <source>
        <dbReference type="ARBA" id="ARBA00022553"/>
    </source>
</evidence>
<evidence type="ECO:0000313" key="17">
    <source>
        <dbReference type="Proteomes" id="UP001204562"/>
    </source>
</evidence>
<dbReference type="GO" id="GO:0000155">
    <property type="term" value="F:phosphorelay sensor kinase activity"/>
    <property type="evidence" value="ECO:0007669"/>
    <property type="project" value="InterPro"/>
</dbReference>
<evidence type="ECO:0000256" key="2">
    <source>
        <dbReference type="ARBA" id="ARBA00004370"/>
    </source>
</evidence>
<dbReference type="InterPro" id="IPR036890">
    <property type="entry name" value="HATPase_C_sf"/>
</dbReference>
<dbReference type="InterPro" id="IPR005467">
    <property type="entry name" value="His_kinase_dom"/>
</dbReference>
<dbReference type="Gene3D" id="3.30.565.10">
    <property type="entry name" value="Histidine kinase-like ATPase, C-terminal domain"/>
    <property type="match status" value="1"/>
</dbReference>
<reference evidence="15" key="2">
    <citation type="submission" date="2022-06" db="EMBL/GenBank/DDBJ databases">
        <title>Isolation of gut microbiota from human fecal samples.</title>
        <authorList>
            <person name="Pamer E.G."/>
            <person name="Barat B."/>
            <person name="Waligurski E."/>
            <person name="Medina S."/>
            <person name="Paddock L."/>
            <person name="Mostad J."/>
        </authorList>
    </citation>
    <scope>NUCLEOTIDE SEQUENCE</scope>
    <source>
        <strain evidence="15">DFI.9.91</strain>
    </source>
</reference>
<evidence type="ECO:0000256" key="11">
    <source>
        <dbReference type="SAM" id="Phobius"/>
    </source>
</evidence>
<organism evidence="15 17">
    <name type="scientific">Intestinimonas massiliensis</name>
    <name type="common">ex Afouda et al. 2020</name>
    <dbReference type="NCBI Taxonomy" id="1673721"/>
    <lineage>
        <taxon>Bacteria</taxon>
        <taxon>Bacillati</taxon>
        <taxon>Bacillota</taxon>
        <taxon>Clostridia</taxon>
        <taxon>Eubacteriales</taxon>
        <taxon>Intestinimonas</taxon>
    </lineage>
</organism>
<gene>
    <name evidence="14" type="ORF">L0P79_14655</name>
    <name evidence="15" type="ORF">NE579_09070</name>
</gene>
<dbReference type="InterPro" id="IPR050351">
    <property type="entry name" value="BphY/WalK/GraS-like"/>
</dbReference>
<dbReference type="GO" id="GO:0007234">
    <property type="term" value="P:osmosensory signaling via phosphorelay pathway"/>
    <property type="evidence" value="ECO:0007669"/>
    <property type="project" value="TreeGrafter"/>
</dbReference>
<dbReference type="Pfam" id="PF02518">
    <property type="entry name" value="HATPase_c"/>
    <property type="match status" value="1"/>
</dbReference>
<comment type="catalytic activity">
    <reaction evidence="1">
        <text>ATP + protein L-histidine = ADP + protein N-phospho-L-histidine.</text>
        <dbReference type="EC" id="2.7.13.3"/>
    </reaction>
</comment>
<comment type="subcellular location">
    <subcellularLocation>
        <location evidence="2">Membrane</location>
    </subcellularLocation>
</comment>
<evidence type="ECO:0000256" key="10">
    <source>
        <dbReference type="ARBA" id="ARBA00023136"/>
    </source>
</evidence>
<dbReference type="SUPFAM" id="SSF158472">
    <property type="entry name" value="HAMP domain-like"/>
    <property type="match status" value="1"/>
</dbReference>
<evidence type="ECO:0000313" key="14">
    <source>
        <dbReference type="EMBL" id="MCG4528295.1"/>
    </source>
</evidence>
<dbReference type="FunFam" id="1.10.287.130:FF:000001">
    <property type="entry name" value="Two-component sensor histidine kinase"/>
    <property type="match status" value="1"/>
</dbReference>
<keyword evidence="8" id="KW-0067">ATP-binding</keyword>
<dbReference type="Gene3D" id="6.10.340.10">
    <property type="match status" value="1"/>
</dbReference>
<dbReference type="Gene3D" id="1.10.287.130">
    <property type="match status" value="1"/>
</dbReference>
<name>A0AAW5JL97_9FIRM</name>
<evidence type="ECO:0000256" key="6">
    <source>
        <dbReference type="ARBA" id="ARBA00022741"/>
    </source>
</evidence>
<dbReference type="InterPro" id="IPR036097">
    <property type="entry name" value="HisK_dim/P_sf"/>
</dbReference>
<feature type="domain" description="HAMP" evidence="13">
    <location>
        <begin position="210"/>
        <end position="264"/>
    </location>
</feature>
<feature type="domain" description="Histidine kinase" evidence="12">
    <location>
        <begin position="272"/>
        <end position="487"/>
    </location>
</feature>
<keyword evidence="4" id="KW-0597">Phosphoprotein</keyword>
<keyword evidence="6" id="KW-0547">Nucleotide-binding</keyword>
<dbReference type="GO" id="GO:0030295">
    <property type="term" value="F:protein kinase activator activity"/>
    <property type="evidence" value="ECO:0007669"/>
    <property type="project" value="TreeGrafter"/>
</dbReference>
<evidence type="ECO:0000256" key="1">
    <source>
        <dbReference type="ARBA" id="ARBA00000085"/>
    </source>
</evidence>
<dbReference type="Proteomes" id="UP001200313">
    <property type="component" value="Unassembled WGS sequence"/>
</dbReference>
<keyword evidence="5" id="KW-0808">Transferase</keyword>
<dbReference type="EMBL" id="JAKNJB010000030">
    <property type="protein sequence ID" value="MCG4528295.1"/>
    <property type="molecule type" value="Genomic_DNA"/>
</dbReference>
<dbReference type="SUPFAM" id="SSF47384">
    <property type="entry name" value="Homodimeric domain of signal transducing histidine kinase"/>
    <property type="match status" value="1"/>
</dbReference>
<evidence type="ECO:0000313" key="15">
    <source>
        <dbReference type="EMBL" id="MCQ4770613.1"/>
    </source>
</evidence>
<keyword evidence="11" id="KW-0812">Transmembrane</keyword>